<comment type="caution">
    <text evidence="1">The sequence shown here is derived from an EMBL/GenBank/DDBJ whole genome shotgun (WGS) entry which is preliminary data.</text>
</comment>
<protein>
    <submittedName>
        <fullName evidence="1">Uncharacterized protein</fullName>
    </submittedName>
</protein>
<dbReference type="RefSeq" id="WP_271090166.1">
    <property type="nucleotide sequence ID" value="NZ_JAPJZH010000008.1"/>
</dbReference>
<dbReference type="EMBL" id="JAPJZH010000008">
    <property type="protein sequence ID" value="MDA4846418.1"/>
    <property type="molecule type" value="Genomic_DNA"/>
</dbReference>
<dbReference type="Proteomes" id="UP001148313">
    <property type="component" value="Unassembled WGS sequence"/>
</dbReference>
<accession>A0ABT4VNY6</accession>
<evidence type="ECO:0000313" key="1">
    <source>
        <dbReference type="EMBL" id="MDA4846418.1"/>
    </source>
</evidence>
<organism evidence="1 2">
    <name type="scientific">Hoeflea poritis</name>
    <dbReference type="NCBI Taxonomy" id="2993659"/>
    <lineage>
        <taxon>Bacteria</taxon>
        <taxon>Pseudomonadati</taxon>
        <taxon>Pseudomonadota</taxon>
        <taxon>Alphaproteobacteria</taxon>
        <taxon>Hyphomicrobiales</taxon>
        <taxon>Rhizobiaceae</taxon>
        <taxon>Hoeflea</taxon>
    </lineage>
</organism>
<proteinExistence type="predicted"/>
<name>A0ABT4VNY6_9HYPH</name>
<evidence type="ECO:0000313" key="2">
    <source>
        <dbReference type="Proteomes" id="UP001148313"/>
    </source>
</evidence>
<keyword evidence="2" id="KW-1185">Reference proteome</keyword>
<gene>
    <name evidence="1" type="ORF">OOZ53_13715</name>
</gene>
<sequence>MHVTIEHREDIQGGIFKKTKICVVVVTVQFSDEERHIIDEWKLEEYPVMDRNPPPGSDSDHAYLYTLTISNLLRGPDAHPVANPVEAKYYHRLLRENLETLKEYIGGNAAIEARSETFEL</sequence>
<reference evidence="1" key="1">
    <citation type="submission" date="2022-11" db="EMBL/GenBank/DDBJ databases">
        <title>Hoeflea poritis sp. nov., isolated from scleractinian coral Porites lutea.</title>
        <authorList>
            <person name="Zhang G."/>
            <person name="Wei Q."/>
            <person name="Cai L."/>
        </authorList>
    </citation>
    <scope>NUCLEOTIDE SEQUENCE</scope>
    <source>
        <strain evidence="1">E7-10</strain>
    </source>
</reference>